<evidence type="ECO:0000256" key="1">
    <source>
        <dbReference type="SAM" id="MobiDB-lite"/>
    </source>
</evidence>
<feature type="region of interest" description="Disordered" evidence="1">
    <location>
        <begin position="1"/>
        <end position="28"/>
    </location>
</feature>
<evidence type="ECO:0008006" key="4">
    <source>
        <dbReference type="Google" id="ProtNLM"/>
    </source>
</evidence>
<evidence type="ECO:0000313" key="2">
    <source>
        <dbReference type="EMBL" id="EYU16919.1"/>
    </source>
</evidence>
<dbReference type="Proteomes" id="UP000023464">
    <property type="component" value="Unassembled WGS sequence"/>
</dbReference>
<reference evidence="2 3" key="1">
    <citation type="submission" date="2014-03" db="EMBL/GenBank/DDBJ databases">
        <title>Draft Genome of Photorhabdus luminescens BA1, an Egyptian Isolate.</title>
        <authorList>
            <person name="Ghazal S."/>
            <person name="Hurst S.G.IV."/>
            <person name="Morris K."/>
            <person name="Thomas K."/>
            <person name="Tisa L.S."/>
        </authorList>
    </citation>
    <scope>NUCLEOTIDE SEQUENCE [LARGE SCALE GENOMIC DNA]</scope>
    <source>
        <strain evidence="2 3">BA1</strain>
    </source>
</reference>
<organism evidence="2 3">
    <name type="scientific">Photorhabdus aegyptia</name>
    <dbReference type="NCBI Taxonomy" id="2805098"/>
    <lineage>
        <taxon>Bacteria</taxon>
        <taxon>Pseudomonadati</taxon>
        <taxon>Pseudomonadota</taxon>
        <taxon>Gammaproteobacteria</taxon>
        <taxon>Enterobacterales</taxon>
        <taxon>Morganellaceae</taxon>
        <taxon>Photorhabdus</taxon>
    </lineage>
</organism>
<protein>
    <recommendedName>
        <fullName evidence="4">ParB/Sulfiredoxin domain-containing protein</fullName>
    </recommendedName>
</protein>
<accession>A0A022PN21</accession>
<comment type="caution">
    <text evidence="2">The sequence shown here is derived from an EMBL/GenBank/DDBJ whole genome shotgun (WGS) entry which is preliminary data.</text>
</comment>
<dbReference type="RefSeq" id="WP_036775752.1">
    <property type="nucleotide sequence ID" value="NZ_CAWLTM010000111.1"/>
</dbReference>
<keyword evidence="3" id="KW-1185">Reference proteome</keyword>
<sequence>MYKNMLNPVTLRKTANGPQLKGNEGTYDTSILKGSPVGRRDIGNFAPLPAQAEVFQKVVDEKIASFNTNGNPISIVVWHNSRTGLTHIMDGQHRFIAACILGVPVNLTWKKFGIPPNQIDWSGTKFSDGIPAKTKIFGK</sequence>
<gene>
    <name evidence="2" type="ORF">BA1DRAFT_00433</name>
</gene>
<dbReference type="AlphaFoldDB" id="A0A022PN21"/>
<dbReference type="PATRIC" id="fig|1393736.3.peg.438"/>
<evidence type="ECO:0000313" key="3">
    <source>
        <dbReference type="Proteomes" id="UP000023464"/>
    </source>
</evidence>
<proteinExistence type="predicted"/>
<name>A0A022PN21_9GAMM</name>
<dbReference type="EMBL" id="JFGV01000004">
    <property type="protein sequence ID" value="EYU16919.1"/>
    <property type="molecule type" value="Genomic_DNA"/>
</dbReference>